<proteinExistence type="predicted"/>
<comment type="caution">
    <text evidence="1">The sequence shown here is derived from an EMBL/GenBank/DDBJ whole genome shotgun (WGS) entry which is preliminary data.</text>
</comment>
<evidence type="ECO:0008006" key="3">
    <source>
        <dbReference type="Google" id="ProtNLM"/>
    </source>
</evidence>
<evidence type="ECO:0000313" key="1">
    <source>
        <dbReference type="EMBL" id="MFD2672699.1"/>
    </source>
</evidence>
<dbReference type="EMBL" id="JBHUMM010000043">
    <property type="protein sequence ID" value="MFD2672699.1"/>
    <property type="molecule type" value="Genomic_DNA"/>
</dbReference>
<name>A0ABW5RDL9_9BACL</name>
<protein>
    <recommendedName>
        <fullName evidence="3">Bacterial toxin 44 domain-containing protein</fullName>
    </recommendedName>
</protein>
<sequence>MFKLYKSSVVLTSVILMLLVPSYAEGTEKLIVEQNQKNRLIEESEIKDMKENVEEIFKIVAENKAVEYLDYNMELYEKSAFDKFVPNGANLEEALLTNNGLMALSLDYKIGNQRVQDVYFEDGKVSKTKSNLSSSLIETNFNNERTERFNGKDVIIKKRSKEEIQHINNLIKNRDMSKLNELDNTKVDNIKGKTFITISEDTVDQKQSIASQSITNVYPSPNDPQFLKYNAKQVYGTSFFSTPLQNRGYDGSNYVRVYETLDYFQEVNSTVKYFTTSNKIGAVSAFWDVSRGTAISWLGWFGIGYSIYDYLDASIYAVKTAEFDFEGGKEATVYDPTNYHTNVEAIEYWDTGRVTLGWNYDSTNGYNSANWYHNGLSSALEMQNSVVGSNAVHNYNNSINNWGSWNWGVGQLGY</sequence>
<dbReference type="RefSeq" id="WP_379930265.1">
    <property type="nucleotide sequence ID" value="NZ_JBHUMM010000043.1"/>
</dbReference>
<organism evidence="1 2">
    <name type="scientific">Marinicrinis sediminis</name>
    <dbReference type="NCBI Taxonomy" id="1652465"/>
    <lineage>
        <taxon>Bacteria</taxon>
        <taxon>Bacillati</taxon>
        <taxon>Bacillota</taxon>
        <taxon>Bacilli</taxon>
        <taxon>Bacillales</taxon>
        <taxon>Paenibacillaceae</taxon>
    </lineage>
</organism>
<dbReference type="Proteomes" id="UP001597497">
    <property type="component" value="Unassembled WGS sequence"/>
</dbReference>
<evidence type="ECO:0000313" key="2">
    <source>
        <dbReference type="Proteomes" id="UP001597497"/>
    </source>
</evidence>
<reference evidence="2" key="1">
    <citation type="journal article" date="2019" name="Int. J. Syst. Evol. Microbiol.">
        <title>The Global Catalogue of Microorganisms (GCM) 10K type strain sequencing project: providing services to taxonomists for standard genome sequencing and annotation.</title>
        <authorList>
            <consortium name="The Broad Institute Genomics Platform"/>
            <consortium name="The Broad Institute Genome Sequencing Center for Infectious Disease"/>
            <person name="Wu L."/>
            <person name="Ma J."/>
        </authorList>
    </citation>
    <scope>NUCLEOTIDE SEQUENCE [LARGE SCALE GENOMIC DNA]</scope>
    <source>
        <strain evidence="2">KCTC 33676</strain>
    </source>
</reference>
<accession>A0ABW5RDL9</accession>
<keyword evidence="2" id="KW-1185">Reference proteome</keyword>
<gene>
    <name evidence="1" type="ORF">ACFSUC_14120</name>
</gene>